<organism evidence="2 3">
    <name type="scientific">Araneus ventricosus</name>
    <name type="common">Orbweaver spider</name>
    <name type="synonym">Epeira ventricosa</name>
    <dbReference type="NCBI Taxonomy" id="182803"/>
    <lineage>
        <taxon>Eukaryota</taxon>
        <taxon>Metazoa</taxon>
        <taxon>Ecdysozoa</taxon>
        <taxon>Arthropoda</taxon>
        <taxon>Chelicerata</taxon>
        <taxon>Arachnida</taxon>
        <taxon>Araneae</taxon>
        <taxon>Araneomorphae</taxon>
        <taxon>Entelegynae</taxon>
        <taxon>Araneoidea</taxon>
        <taxon>Araneidae</taxon>
        <taxon>Araneus</taxon>
    </lineage>
</organism>
<evidence type="ECO:0000313" key="3">
    <source>
        <dbReference type="Proteomes" id="UP000499080"/>
    </source>
</evidence>
<dbReference type="EMBL" id="BGPR01000210">
    <property type="protein sequence ID" value="GBM05057.1"/>
    <property type="molecule type" value="Genomic_DNA"/>
</dbReference>
<feature type="compositionally biased region" description="Low complexity" evidence="1">
    <location>
        <begin position="118"/>
        <end position="136"/>
    </location>
</feature>
<reference evidence="2 3" key="1">
    <citation type="journal article" date="2019" name="Sci. Rep.">
        <title>Orb-weaving spider Araneus ventricosus genome elucidates the spidroin gene catalogue.</title>
        <authorList>
            <person name="Kono N."/>
            <person name="Nakamura H."/>
            <person name="Ohtoshi R."/>
            <person name="Moran D.A.P."/>
            <person name="Shinohara A."/>
            <person name="Yoshida Y."/>
            <person name="Fujiwara M."/>
            <person name="Mori M."/>
            <person name="Tomita M."/>
            <person name="Arakawa K."/>
        </authorList>
    </citation>
    <scope>NUCLEOTIDE SEQUENCE [LARGE SCALE GENOMIC DNA]</scope>
</reference>
<dbReference type="AlphaFoldDB" id="A0A4Y2CMT9"/>
<dbReference type="Proteomes" id="UP000499080">
    <property type="component" value="Unassembled WGS sequence"/>
</dbReference>
<protein>
    <submittedName>
        <fullName evidence="2">Uncharacterized protein</fullName>
    </submittedName>
</protein>
<gene>
    <name evidence="2" type="ORF">AVEN_60241_1</name>
</gene>
<sequence>MLAVPITNDVLAEAEEDVDGNAKELAFTLIGMGTSDIGSGSSSLGFAAAGGSLAVGRTACEETSKWHRSESYSLPTTVTTSVTSIEKEVVLNPYKNSYASAYTTASTKTHDSKKTPGSYSTIPLPPSLSSSYSPKSPVQEYSIDMTSEANLVQTHASYDTSPQSARQVPYSLQSVSSTNKYNRELTINPLFSSKSDYVKYKS</sequence>
<evidence type="ECO:0000313" key="2">
    <source>
        <dbReference type="EMBL" id="GBM05057.1"/>
    </source>
</evidence>
<name>A0A4Y2CMT9_ARAVE</name>
<accession>A0A4Y2CMT9</accession>
<dbReference type="OrthoDB" id="10487310at2759"/>
<proteinExistence type="predicted"/>
<comment type="caution">
    <text evidence="2">The sequence shown here is derived from an EMBL/GenBank/DDBJ whole genome shotgun (WGS) entry which is preliminary data.</text>
</comment>
<keyword evidence="3" id="KW-1185">Reference proteome</keyword>
<evidence type="ECO:0000256" key="1">
    <source>
        <dbReference type="SAM" id="MobiDB-lite"/>
    </source>
</evidence>
<feature type="region of interest" description="Disordered" evidence="1">
    <location>
        <begin position="105"/>
        <end position="136"/>
    </location>
</feature>